<dbReference type="EMBL" id="JASNJE010000039">
    <property type="protein sequence ID" value="MDK3075482.1"/>
    <property type="molecule type" value="Genomic_DNA"/>
</dbReference>
<name>A0ABT7FK16_9RHOB</name>
<organism evidence="1 2">
    <name type="scientific">Sedimentitalea xiamensis</name>
    <dbReference type="NCBI Taxonomy" id="3050037"/>
    <lineage>
        <taxon>Bacteria</taxon>
        <taxon>Pseudomonadati</taxon>
        <taxon>Pseudomonadota</taxon>
        <taxon>Alphaproteobacteria</taxon>
        <taxon>Rhodobacterales</taxon>
        <taxon>Paracoccaceae</taxon>
        <taxon>Sedimentitalea</taxon>
    </lineage>
</organism>
<proteinExistence type="predicted"/>
<evidence type="ECO:0000313" key="2">
    <source>
        <dbReference type="Proteomes" id="UP001227126"/>
    </source>
</evidence>
<evidence type="ECO:0000313" key="1">
    <source>
        <dbReference type="EMBL" id="MDK3075482.1"/>
    </source>
</evidence>
<protein>
    <submittedName>
        <fullName evidence="1">Uncharacterized protein</fullName>
    </submittedName>
</protein>
<gene>
    <name evidence="1" type="ORF">QO034_20615</name>
</gene>
<dbReference type="Proteomes" id="UP001227126">
    <property type="component" value="Unassembled WGS sequence"/>
</dbReference>
<keyword evidence="2" id="KW-1185">Reference proteome</keyword>
<sequence>MKAWVIRWSWIGDHAAVAQPIVAVLSARTSPDAVKKQIELLYLAQQSLRDQMEMARYNKPRENPYPAEFVGRWPGAITCGHNPYLEAFLADDVEIIQAADGTEELTYKRRQPPKPAK</sequence>
<accession>A0ABT7FK16</accession>
<comment type="caution">
    <text evidence="1">The sequence shown here is derived from an EMBL/GenBank/DDBJ whole genome shotgun (WGS) entry which is preliminary data.</text>
</comment>
<dbReference type="RefSeq" id="WP_284487408.1">
    <property type="nucleotide sequence ID" value="NZ_JASNJE010000039.1"/>
</dbReference>
<reference evidence="1 2" key="1">
    <citation type="submission" date="2023-05" db="EMBL/GenBank/DDBJ databases">
        <title>Sedimentitalea sp. nov. JM2-8.</title>
        <authorList>
            <person name="Huang J."/>
        </authorList>
    </citation>
    <scope>NUCLEOTIDE SEQUENCE [LARGE SCALE GENOMIC DNA]</scope>
    <source>
        <strain evidence="1 2">JM2-8</strain>
    </source>
</reference>